<dbReference type="GO" id="GO:0005524">
    <property type="term" value="F:ATP binding"/>
    <property type="evidence" value="ECO:0007669"/>
    <property type="project" value="UniProtKB-KW"/>
</dbReference>
<keyword evidence="2" id="KW-0067">ATP-binding</keyword>
<reference evidence="3" key="1">
    <citation type="submission" date="2021-11" db="EMBL/GenBank/DDBJ databases">
        <authorList>
            <person name="Islam A."/>
            <person name="Islam S."/>
            <person name="Flora M.S."/>
            <person name="Rahman M."/>
            <person name="Ziaur R.M."/>
            <person name="Epstein J.H."/>
            <person name="Hassan M."/>
            <person name="Klassen M."/>
            <person name="Woodard K."/>
            <person name="Webb A."/>
            <person name="Webby R.J."/>
            <person name="El Zowalaty M.E."/>
        </authorList>
    </citation>
    <scope>NUCLEOTIDE SEQUENCE</scope>
    <source>
        <strain evidence="3">Pbs3</strain>
    </source>
</reference>
<evidence type="ECO:0008006" key="5">
    <source>
        <dbReference type="Google" id="ProtNLM"/>
    </source>
</evidence>
<sequence>MCLGIDLGTTNSCVGIWHVERNHVKILKNRLDRGRTTPSIVRCLRIVSSVLKEAEVKNADIDEVILVGGSTQIPILRAMISEAFDGKELCMSVNADEVIAE</sequence>
<evidence type="ECO:0000256" key="2">
    <source>
        <dbReference type="ARBA" id="ARBA00022840"/>
    </source>
</evidence>
<dbReference type="InterPro" id="IPR018181">
    <property type="entry name" value="Heat_shock_70_CS"/>
</dbReference>
<dbReference type="PANTHER" id="PTHR19375">
    <property type="entry name" value="HEAT SHOCK PROTEIN 70KDA"/>
    <property type="match status" value="1"/>
</dbReference>
<accession>A0AAU9LF21</accession>
<evidence type="ECO:0000313" key="4">
    <source>
        <dbReference type="Proteomes" id="UP001160483"/>
    </source>
</evidence>
<comment type="caution">
    <text evidence="3">The sequence shown here is derived from an EMBL/GenBank/DDBJ whole genome shotgun (WGS) entry which is preliminary data.</text>
</comment>
<dbReference type="SUPFAM" id="SSF53067">
    <property type="entry name" value="Actin-like ATPase domain"/>
    <property type="match status" value="2"/>
</dbReference>
<dbReference type="Pfam" id="PF00012">
    <property type="entry name" value="HSP70"/>
    <property type="match status" value="2"/>
</dbReference>
<evidence type="ECO:0000313" key="3">
    <source>
        <dbReference type="EMBL" id="CAH0478676.1"/>
    </source>
</evidence>
<dbReference type="PRINTS" id="PR00301">
    <property type="entry name" value="HEATSHOCK70"/>
</dbReference>
<evidence type="ECO:0000256" key="1">
    <source>
        <dbReference type="ARBA" id="ARBA00022741"/>
    </source>
</evidence>
<dbReference type="Gene3D" id="3.30.420.40">
    <property type="match status" value="2"/>
</dbReference>
<proteinExistence type="predicted"/>
<protein>
    <recommendedName>
        <fullName evidence="5">Heat shock protein 70</fullName>
    </recommendedName>
</protein>
<dbReference type="InterPro" id="IPR013126">
    <property type="entry name" value="Hsp_70_fam"/>
</dbReference>
<dbReference type="InterPro" id="IPR043129">
    <property type="entry name" value="ATPase_NBD"/>
</dbReference>
<dbReference type="PROSITE" id="PS01036">
    <property type="entry name" value="HSP70_3"/>
    <property type="match status" value="1"/>
</dbReference>
<gene>
    <name evidence="3" type="ORF">PBS003_LOCUS5365</name>
</gene>
<name>A0AAU9LF21_9STRA</name>
<dbReference type="EMBL" id="CAKKTJ010000269">
    <property type="protein sequence ID" value="CAH0478676.1"/>
    <property type="molecule type" value="Genomic_DNA"/>
</dbReference>
<dbReference type="Proteomes" id="UP001160483">
    <property type="component" value="Unassembled WGS sequence"/>
</dbReference>
<dbReference type="GO" id="GO:0140662">
    <property type="term" value="F:ATP-dependent protein folding chaperone"/>
    <property type="evidence" value="ECO:0007669"/>
    <property type="project" value="InterPro"/>
</dbReference>
<organism evidence="3 4">
    <name type="scientific">Peronospora belbahrii</name>
    <dbReference type="NCBI Taxonomy" id="622444"/>
    <lineage>
        <taxon>Eukaryota</taxon>
        <taxon>Sar</taxon>
        <taxon>Stramenopiles</taxon>
        <taxon>Oomycota</taxon>
        <taxon>Peronosporomycetes</taxon>
        <taxon>Peronosporales</taxon>
        <taxon>Peronosporaceae</taxon>
        <taxon>Peronospora</taxon>
    </lineage>
</organism>
<dbReference type="AlphaFoldDB" id="A0AAU9LF21"/>
<dbReference type="PROSITE" id="PS00297">
    <property type="entry name" value="HSP70_1"/>
    <property type="match status" value="1"/>
</dbReference>
<keyword evidence="1" id="KW-0547">Nucleotide-binding</keyword>